<evidence type="ECO:0000256" key="1">
    <source>
        <dbReference type="SAM" id="Phobius"/>
    </source>
</evidence>
<dbReference type="Pfam" id="PF07494">
    <property type="entry name" value="Reg_prop"/>
    <property type="match status" value="2"/>
</dbReference>
<dbReference type="AlphaFoldDB" id="A0A9X2AC90"/>
<keyword evidence="1" id="KW-0812">Transmembrane</keyword>
<organism evidence="4 5">
    <name type="scientific">Christiangramia lutea</name>
    <dbReference type="NCBI Taxonomy" id="1607951"/>
    <lineage>
        <taxon>Bacteria</taxon>
        <taxon>Pseudomonadati</taxon>
        <taxon>Bacteroidota</taxon>
        <taxon>Flavobacteriia</taxon>
        <taxon>Flavobacteriales</taxon>
        <taxon>Flavobacteriaceae</taxon>
        <taxon>Christiangramia</taxon>
    </lineage>
</organism>
<comment type="caution">
    <text evidence="4">The sequence shown here is derived from an EMBL/GenBank/DDBJ whole genome shotgun (WGS) entry which is preliminary data.</text>
</comment>
<keyword evidence="1" id="KW-1133">Transmembrane helix</keyword>
<dbReference type="Gene3D" id="2.130.10.10">
    <property type="entry name" value="YVTN repeat-like/Quinoprotein amine dehydrogenase"/>
    <property type="match status" value="1"/>
</dbReference>
<protein>
    <submittedName>
        <fullName evidence="4">Histidine kinase</fullName>
    </submittedName>
</protein>
<dbReference type="PANTHER" id="PTHR34220:SF7">
    <property type="entry name" value="SENSOR HISTIDINE KINASE YPDA"/>
    <property type="match status" value="1"/>
</dbReference>
<name>A0A9X2AC90_9FLAO</name>
<evidence type="ECO:0000256" key="2">
    <source>
        <dbReference type="SAM" id="SignalP"/>
    </source>
</evidence>
<dbReference type="SUPFAM" id="SSF63829">
    <property type="entry name" value="Calcium-dependent phosphotriesterase"/>
    <property type="match status" value="1"/>
</dbReference>
<evidence type="ECO:0000259" key="3">
    <source>
        <dbReference type="Pfam" id="PF06580"/>
    </source>
</evidence>
<proteinExistence type="predicted"/>
<dbReference type="InterPro" id="IPR013783">
    <property type="entry name" value="Ig-like_fold"/>
</dbReference>
<dbReference type="Gene3D" id="3.30.565.10">
    <property type="entry name" value="Histidine kinase-like ATPase, C-terminal domain"/>
    <property type="match status" value="1"/>
</dbReference>
<dbReference type="EMBL" id="JAKVTV010000005">
    <property type="protein sequence ID" value="MCH4824217.1"/>
    <property type="molecule type" value="Genomic_DNA"/>
</dbReference>
<keyword evidence="4" id="KW-0808">Transferase</keyword>
<dbReference type="GO" id="GO:0016020">
    <property type="term" value="C:membrane"/>
    <property type="evidence" value="ECO:0007669"/>
    <property type="project" value="InterPro"/>
</dbReference>
<dbReference type="Proteomes" id="UP001139226">
    <property type="component" value="Unassembled WGS sequence"/>
</dbReference>
<accession>A0A9X2AC90</accession>
<feature type="domain" description="Signal transduction histidine kinase internal region" evidence="3">
    <location>
        <begin position="799"/>
        <end position="877"/>
    </location>
</feature>
<dbReference type="Pfam" id="PF06580">
    <property type="entry name" value="His_kinase"/>
    <property type="match status" value="1"/>
</dbReference>
<dbReference type="InterPro" id="IPR036890">
    <property type="entry name" value="HATPase_C_sf"/>
</dbReference>
<keyword evidence="1" id="KW-0472">Membrane</keyword>
<dbReference type="GO" id="GO:0000155">
    <property type="term" value="F:phosphorelay sensor kinase activity"/>
    <property type="evidence" value="ECO:0007669"/>
    <property type="project" value="InterPro"/>
</dbReference>
<feature type="transmembrane region" description="Helical" evidence="1">
    <location>
        <begin position="755"/>
        <end position="774"/>
    </location>
</feature>
<keyword evidence="2" id="KW-0732">Signal</keyword>
<keyword evidence="5" id="KW-1185">Reference proteome</keyword>
<feature type="signal peptide" evidence="2">
    <location>
        <begin position="1"/>
        <end position="24"/>
    </location>
</feature>
<feature type="chain" id="PRO_5040762010" evidence="2">
    <location>
        <begin position="25"/>
        <end position="994"/>
    </location>
</feature>
<dbReference type="SUPFAM" id="SSF55874">
    <property type="entry name" value="ATPase domain of HSP90 chaperone/DNA topoisomerase II/histidine kinase"/>
    <property type="match status" value="1"/>
</dbReference>
<sequence>MSFYRITRLLFFFLLWLNSAVSQNFPGKHYTAANELPNNTVRSVLVDSNNILWIGTDNGVVKKENDVFKSFFEEDGLALNSCWAIAEDENNNIWFGSYGAGVSIYKNGEFKVISKRNGLVHNEIVRLFSHKNYMYIGTSDGLSRVDINTFTVDSWKIPSGNNLFRVVGFFEFKDEVYITPYNTGIYKLKGDQEDLELVKVNEHEYIYSVFVDQDSIYSSNKGFFTKNKLSDYVLKAEPNSSEKIGTSIVWDHVKTKKDKIFAAAWGIYDTNGGIYEVTRDGMIPRASDFNIPSNKIVSLAYDDKFDKLYAGSLDAGLFEVQLDPQVQFHAIKDKDVLGFSFSMENAAVLLNDGIFIKNSENEEVISLAQLKTWQETYVQNTDTPLPKYEDSFYELDYTTPAEEISFYDIKVSAGNFWINTNVGIFAIHPSGKLQRYIPLHSEEINFTEKGALIETHPYGGVRVYENLDAFKYQSYLKDDPTTPTMVVNSLRKDDKTYFLSVFSGLYKWENDAFRSFLHDGTWKENKLRHITEIDNKLAVSSEFGDIYIICDTDSLKVLKKIPRAQIKGNTVSFLENYRGSLLIGTEKGLTIYKDGRFIFLNEEQGLKQPFLGAKVYDNILSIGSNNGFYRIDLDLLSQTKPLIHELNFKEIFVNNHEYPLKDFKGIENIELEHDQNTVLLKFSTNAHPYPEKLSYQYRLNDKDDWSLPLSKPEIFLPFLPAKGYNVSVRILDASTGLKYTQLLTRMSILPPFWKTWWFALLIFSSILLIVFGIYRHQIKQHRNFEKQKRIIQKRFEETKMEALLAQMNPHFIFNAMNSIQHYIMDSDIDNATIFLGDFAKLIRLNLDHCNKQDILLVEEIEYLQSYIRVENTRLNNSVKVMIETDPAIDPYELKIPTMLLQTFIENVFVHAFPSSIKNPTLKISFQLLHENFLLCKIEDNGIGFTPGSSNSLHKSKGVSLVKERLALLGYKIEETIEVISSKNKGTRITLKLEV</sequence>
<dbReference type="InterPro" id="IPR050640">
    <property type="entry name" value="Bact_2-comp_sensor_kinase"/>
</dbReference>
<evidence type="ECO:0000313" key="4">
    <source>
        <dbReference type="EMBL" id="MCH4824217.1"/>
    </source>
</evidence>
<gene>
    <name evidence="4" type="ORF">ML462_13650</name>
</gene>
<dbReference type="RefSeq" id="WP_240714385.1">
    <property type="nucleotide sequence ID" value="NZ_JAKVTV010000005.1"/>
</dbReference>
<dbReference type="InterPro" id="IPR011110">
    <property type="entry name" value="Reg_prop"/>
</dbReference>
<evidence type="ECO:0000313" key="5">
    <source>
        <dbReference type="Proteomes" id="UP001139226"/>
    </source>
</evidence>
<reference evidence="4" key="1">
    <citation type="submission" date="2022-03" db="EMBL/GenBank/DDBJ databases">
        <title>Gramella crocea sp. nov., isolated from activated sludge of a seafood processing plant.</title>
        <authorList>
            <person name="Zhang X."/>
        </authorList>
    </citation>
    <scope>NUCLEOTIDE SEQUENCE</scope>
    <source>
        <strain evidence="4">YJ019</strain>
    </source>
</reference>
<keyword evidence="4" id="KW-0418">Kinase</keyword>
<dbReference type="PANTHER" id="PTHR34220">
    <property type="entry name" value="SENSOR HISTIDINE KINASE YPDA"/>
    <property type="match status" value="1"/>
</dbReference>
<dbReference type="InterPro" id="IPR015943">
    <property type="entry name" value="WD40/YVTN_repeat-like_dom_sf"/>
</dbReference>
<dbReference type="Gene3D" id="2.60.40.10">
    <property type="entry name" value="Immunoglobulins"/>
    <property type="match status" value="1"/>
</dbReference>
<dbReference type="InterPro" id="IPR010559">
    <property type="entry name" value="Sig_transdc_His_kin_internal"/>
</dbReference>